<dbReference type="EMBL" id="MDYL01000006">
    <property type="protein sequence ID" value="OQD75750.1"/>
    <property type="molecule type" value="Genomic_DNA"/>
</dbReference>
<evidence type="ECO:0000313" key="3">
    <source>
        <dbReference type="EMBL" id="OQD75750.1"/>
    </source>
</evidence>
<comment type="similarity">
    <text evidence="1">Belongs to the TRAFAC class myosin-kinesin ATPase superfamily. Kinesin family.</text>
</comment>
<keyword evidence="1" id="KW-0505">Motor protein</keyword>
<dbReference type="PANTHER" id="PTHR24115:SF0">
    <property type="entry name" value="FI21273P1-RELATED"/>
    <property type="match status" value="1"/>
</dbReference>
<protein>
    <recommendedName>
        <fullName evidence="2">Kinesin motor domain-containing protein</fullName>
    </recommendedName>
</protein>
<proteinExistence type="inferred from homology"/>
<accession>A0A1V6PF85</accession>
<organism evidence="3 4">
    <name type="scientific">Penicillium decumbens</name>
    <dbReference type="NCBI Taxonomy" id="69771"/>
    <lineage>
        <taxon>Eukaryota</taxon>
        <taxon>Fungi</taxon>
        <taxon>Dikarya</taxon>
        <taxon>Ascomycota</taxon>
        <taxon>Pezizomycotina</taxon>
        <taxon>Eurotiomycetes</taxon>
        <taxon>Eurotiomycetidae</taxon>
        <taxon>Eurotiales</taxon>
        <taxon>Aspergillaceae</taxon>
        <taxon>Penicillium</taxon>
    </lineage>
</organism>
<dbReference type="GO" id="GO:0016887">
    <property type="term" value="F:ATP hydrolysis activity"/>
    <property type="evidence" value="ECO:0007669"/>
    <property type="project" value="TreeGrafter"/>
</dbReference>
<dbReference type="AlphaFoldDB" id="A0A1V6PF85"/>
<dbReference type="SUPFAM" id="SSF52540">
    <property type="entry name" value="P-loop containing nucleoside triphosphate hydrolases"/>
    <property type="match status" value="1"/>
</dbReference>
<evidence type="ECO:0000313" key="4">
    <source>
        <dbReference type="Proteomes" id="UP000191522"/>
    </source>
</evidence>
<evidence type="ECO:0000256" key="1">
    <source>
        <dbReference type="PROSITE-ProRule" id="PRU00283"/>
    </source>
</evidence>
<keyword evidence="1" id="KW-0547">Nucleotide-binding</keyword>
<evidence type="ECO:0000259" key="2">
    <source>
        <dbReference type="PROSITE" id="PS50067"/>
    </source>
</evidence>
<keyword evidence="1" id="KW-0067">ATP-binding</keyword>
<dbReference type="OMA" id="AFEIYLW"/>
<dbReference type="Gene3D" id="3.40.850.10">
    <property type="entry name" value="Kinesin motor domain"/>
    <property type="match status" value="1"/>
</dbReference>
<sequence length="576" mass="63548">MNEFLLQNADRHQQLVRQFKPKPRPNEGNPVTSPNISVATRIRPMLDEERSSGQVPAAFPRPGENGVVDLHELRKVVRGPPPLNSSTFHVGQVFGADRTTESIYEELVQPLLPWVWEGGIGTLFAYGQTGSGKTYSVSGIERLIAGALFDGTIQGQRSLHVTIFELAGNSAFDLLNSRMPFQILEDSFGNTQLAGAEEHKVTSTRELLALIDESAIFRQTASTEKNDGSSRTHAICRIRIQNPSQALVDDGILYLIDLAGSEASRDMANHTADRMKETREINISLSILKDCIRGLANMDNFSTKSSKKPYIPFRQSMLTKVLKHVFDPSGNRECKTAVLACINPSLLDTGASKNTLRYAEMLRSAETKSGNPSISPSILAPSETGQQLLQLSTSQFLQRCLRSDGVTGDQAKAFHAKFWRLHIDSQRSLSGRPSATSKKGQSLCKNASNTCLSSRDPAYEGKKDLPNFKERFRPGLVVRWKPSAASVSDSKQNLAVVLCPYTEEAHVQAFSGSLGSKVNQAYQGSQQYICAMVSSGTLANTYEINLWRQVVIDVKDMEAEVLLEYDPATRYYHTTV</sequence>
<comment type="caution">
    <text evidence="3">The sequence shown here is derived from an EMBL/GenBank/DDBJ whole genome shotgun (WGS) entry which is preliminary data.</text>
</comment>
<dbReference type="InterPro" id="IPR001752">
    <property type="entry name" value="Kinesin_motor_dom"/>
</dbReference>
<dbReference type="PANTHER" id="PTHR24115">
    <property type="entry name" value="KINESIN-RELATED"/>
    <property type="match status" value="1"/>
</dbReference>
<dbReference type="InterPro" id="IPR027417">
    <property type="entry name" value="P-loop_NTPase"/>
</dbReference>
<keyword evidence="4" id="KW-1185">Reference proteome</keyword>
<dbReference type="GO" id="GO:0005524">
    <property type="term" value="F:ATP binding"/>
    <property type="evidence" value="ECO:0007669"/>
    <property type="project" value="UniProtKB-UniRule"/>
</dbReference>
<dbReference type="InterPro" id="IPR027640">
    <property type="entry name" value="Kinesin-like_fam"/>
</dbReference>
<gene>
    <name evidence="3" type="ORF">PENDEC_c006G03904</name>
</gene>
<reference evidence="4" key="1">
    <citation type="journal article" date="2017" name="Nat. Microbiol.">
        <title>Global analysis of biosynthetic gene clusters reveals vast potential of secondary metabolite production in Penicillium species.</title>
        <authorList>
            <person name="Nielsen J.C."/>
            <person name="Grijseels S."/>
            <person name="Prigent S."/>
            <person name="Ji B."/>
            <person name="Dainat J."/>
            <person name="Nielsen K.F."/>
            <person name="Frisvad J.C."/>
            <person name="Workman M."/>
            <person name="Nielsen J."/>
        </authorList>
    </citation>
    <scope>NUCLEOTIDE SEQUENCE [LARGE SCALE GENOMIC DNA]</scope>
    <source>
        <strain evidence="4">IBT 11843</strain>
    </source>
</reference>
<dbReference type="GO" id="GO:0008017">
    <property type="term" value="F:microtubule binding"/>
    <property type="evidence" value="ECO:0007669"/>
    <property type="project" value="InterPro"/>
</dbReference>
<dbReference type="PRINTS" id="PR00380">
    <property type="entry name" value="KINESINHEAVY"/>
</dbReference>
<dbReference type="GO" id="GO:0005871">
    <property type="term" value="C:kinesin complex"/>
    <property type="evidence" value="ECO:0007669"/>
    <property type="project" value="TreeGrafter"/>
</dbReference>
<dbReference type="GO" id="GO:0003777">
    <property type="term" value="F:microtubule motor activity"/>
    <property type="evidence" value="ECO:0007669"/>
    <property type="project" value="InterPro"/>
</dbReference>
<dbReference type="SMART" id="SM00129">
    <property type="entry name" value="KISc"/>
    <property type="match status" value="1"/>
</dbReference>
<dbReference type="GO" id="GO:0007018">
    <property type="term" value="P:microtubule-based movement"/>
    <property type="evidence" value="ECO:0007669"/>
    <property type="project" value="InterPro"/>
</dbReference>
<dbReference type="InterPro" id="IPR036961">
    <property type="entry name" value="Kinesin_motor_dom_sf"/>
</dbReference>
<dbReference type="PROSITE" id="PS50067">
    <property type="entry name" value="KINESIN_MOTOR_2"/>
    <property type="match status" value="1"/>
</dbReference>
<feature type="domain" description="Kinesin motor" evidence="2">
    <location>
        <begin position="35"/>
        <end position="365"/>
    </location>
</feature>
<dbReference type="Pfam" id="PF00225">
    <property type="entry name" value="Kinesin"/>
    <property type="match status" value="1"/>
</dbReference>
<dbReference type="STRING" id="69771.A0A1V6PF85"/>
<feature type="binding site" evidence="1">
    <location>
        <begin position="127"/>
        <end position="134"/>
    </location>
    <ligand>
        <name>ATP</name>
        <dbReference type="ChEBI" id="CHEBI:30616"/>
    </ligand>
</feature>
<dbReference type="OrthoDB" id="3176171at2759"/>
<dbReference type="GO" id="GO:0005819">
    <property type="term" value="C:spindle"/>
    <property type="evidence" value="ECO:0007669"/>
    <property type="project" value="TreeGrafter"/>
</dbReference>
<name>A0A1V6PF85_PENDC</name>
<dbReference type="GO" id="GO:0005874">
    <property type="term" value="C:microtubule"/>
    <property type="evidence" value="ECO:0007669"/>
    <property type="project" value="TreeGrafter"/>
</dbReference>
<dbReference type="Proteomes" id="UP000191522">
    <property type="component" value="Unassembled WGS sequence"/>
</dbReference>